<dbReference type="SUPFAM" id="SSF52833">
    <property type="entry name" value="Thioredoxin-like"/>
    <property type="match status" value="1"/>
</dbReference>
<protein>
    <submittedName>
        <fullName evidence="2">Glutaredoxin</fullName>
    </submittedName>
</protein>
<gene>
    <name evidence="2" type="ORF">F8C90_05670</name>
</gene>
<name>A0A6N6NLP6_9ACTN</name>
<dbReference type="GeneID" id="98657893"/>
<proteinExistence type="predicted"/>
<organism evidence="2 3">
    <name type="scientific">Ellagibacter isourolithinifaciens</name>
    <dbReference type="NCBI Taxonomy" id="2137581"/>
    <lineage>
        <taxon>Bacteria</taxon>
        <taxon>Bacillati</taxon>
        <taxon>Actinomycetota</taxon>
        <taxon>Coriobacteriia</taxon>
        <taxon>Eggerthellales</taxon>
        <taxon>Eggerthellaceae</taxon>
        <taxon>Ellagibacter</taxon>
    </lineage>
</organism>
<feature type="domain" description="Glutaredoxin" evidence="1">
    <location>
        <begin position="6"/>
        <end position="63"/>
    </location>
</feature>
<keyword evidence="3" id="KW-1185">Reference proteome</keyword>
<dbReference type="EMBL" id="WAJR01000010">
    <property type="protein sequence ID" value="KAB1640655.1"/>
    <property type="molecule type" value="Genomic_DNA"/>
</dbReference>
<dbReference type="Pfam" id="PF00462">
    <property type="entry name" value="Glutaredoxin"/>
    <property type="match status" value="1"/>
</dbReference>
<dbReference type="InterPro" id="IPR002109">
    <property type="entry name" value="Glutaredoxin"/>
</dbReference>
<reference evidence="2 3" key="1">
    <citation type="submission" date="2019-09" db="EMBL/GenBank/DDBJ databases">
        <title>Whole genome shotgun sequencing (WGS) of Ellagibacter isourolithinifaciens DSM 104140(T) and Adlercreutzia muris DSM 29508(T).</title>
        <authorList>
            <person name="Stoll D.A."/>
            <person name="Danylec N."/>
            <person name="Huch M."/>
        </authorList>
    </citation>
    <scope>NUCLEOTIDE SEQUENCE [LARGE SCALE GENOMIC DNA]</scope>
    <source>
        <strain evidence="2 3">DSM 104140</strain>
    </source>
</reference>
<dbReference type="CDD" id="cd00570">
    <property type="entry name" value="GST_N_family"/>
    <property type="match status" value="1"/>
</dbReference>
<dbReference type="OrthoDB" id="3175564at2"/>
<dbReference type="InterPro" id="IPR036249">
    <property type="entry name" value="Thioredoxin-like_sf"/>
</dbReference>
<evidence type="ECO:0000313" key="3">
    <source>
        <dbReference type="Proteomes" id="UP000468668"/>
    </source>
</evidence>
<comment type="caution">
    <text evidence="2">The sequence shown here is derived from an EMBL/GenBank/DDBJ whole genome shotgun (WGS) entry which is preliminary data.</text>
</comment>
<evidence type="ECO:0000313" key="2">
    <source>
        <dbReference type="EMBL" id="KAB1640655.1"/>
    </source>
</evidence>
<dbReference type="PROSITE" id="PS51354">
    <property type="entry name" value="GLUTAREDOXIN_2"/>
    <property type="match status" value="1"/>
</dbReference>
<dbReference type="AlphaFoldDB" id="A0A6N6NLP6"/>
<dbReference type="Proteomes" id="UP000468668">
    <property type="component" value="Unassembled WGS sequence"/>
</dbReference>
<accession>A0A6N6NLP6</accession>
<sequence length="77" mass="8489">MEKPILYYWAPCSTCSVAVNIADELGIELDKRDVEQEAPYQELLALGGDANKIPYLYVGGELIEGQEAVLAKLEAMK</sequence>
<dbReference type="RefSeq" id="WP_158049490.1">
    <property type="nucleotide sequence ID" value="NZ_WAJR01000010.1"/>
</dbReference>
<evidence type="ECO:0000259" key="1">
    <source>
        <dbReference type="Pfam" id="PF00462"/>
    </source>
</evidence>
<dbReference type="Gene3D" id="3.40.30.10">
    <property type="entry name" value="Glutaredoxin"/>
    <property type="match status" value="1"/>
</dbReference>